<dbReference type="SUPFAM" id="SSF103642">
    <property type="entry name" value="Sec-C motif"/>
    <property type="match status" value="1"/>
</dbReference>
<dbReference type="Pfam" id="PF02810">
    <property type="entry name" value="SEC-C"/>
    <property type="match status" value="1"/>
</dbReference>
<dbReference type="PANTHER" id="PTHR33747">
    <property type="entry name" value="UPF0225 PROTEIN SCO1677"/>
    <property type="match status" value="1"/>
</dbReference>
<dbReference type="PANTHER" id="PTHR33747:SF1">
    <property type="entry name" value="ADENYLATE CYCLASE-ASSOCIATED CAP C-TERMINAL DOMAIN-CONTAINING PROTEIN"/>
    <property type="match status" value="1"/>
</dbReference>
<dbReference type="InterPro" id="IPR004027">
    <property type="entry name" value="SEC_C_motif"/>
</dbReference>
<proteinExistence type="predicted"/>
<dbReference type="EMBL" id="BRYB01005621">
    <property type="protein sequence ID" value="GMI26843.1"/>
    <property type="molecule type" value="Genomic_DNA"/>
</dbReference>
<sequence length="304" mass="33692">MSSIMTAAEKKRIELKKKLDARNKSEDTEPVFDPAEVQAATEARLAEIDREARKDKTWDSEKKVFQGTHVGDDTAKAAPVKLCKAVNMETQGTMTAAEKSKLSAMVGNAQAQSMKAYSNQTGVTVDITDEDSNAQSTLVFNQCFDSSYTVKASSECAVHYESKEVFGNPTMVRKGREFGNDGRVVWAGCENLQVSIGEDKVLCDLETERKEDATVNEERTQFKVGFDAKGTLRSEKVVRLENGFPSTKREDDEHARREEEALQGLADRMGITMNRKAENIGTKQKPNDPCACGSGRKFKKCCFN</sequence>
<comment type="caution">
    <text evidence="1">The sequence shown here is derived from an EMBL/GenBank/DDBJ whole genome shotgun (WGS) entry which is preliminary data.</text>
</comment>
<reference evidence="1 2" key="1">
    <citation type="journal article" date="2023" name="Commun. Biol.">
        <title>Genome analysis of Parmales, the sister group of diatoms, reveals the evolutionary specialization of diatoms from phago-mixotrophs to photoautotrophs.</title>
        <authorList>
            <person name="Ban H."/>
            <person name="Sato S."/>
            <person name="Yoshikawa S."/>
            <person name="Yamada K."/>
            <person name="Nakamura Y."/>
            <person name="Ichinomiya M."/>
            <person name="Sato N."/>
            <person name="Blanc-Mathieu R."/>
            <person name="Endo H."/>
            <person name="Kuwata A."/>
            <person name="Ogata H."/>
        </authorList>
    </citation>
    <scope>NUCLEOTIDE SEQUENCE [LARGE SCALE GENOMIC DNA]</scope>
</reference>
<protein>
    <recommendedName>
        <fullName evidence="3">Zinc chelation protein SecC</fullName>
    </recommendedName>
</protein>
<gene>
    <name evidence="1" type="ORF">TeGR_g13763</name>
</gene>
<evidence type="ECO:0000313" key="1">
    <source>
        <dbReference type="EMBL" id="GMI26843.1"/>
    </source>
</evidence>
<evidence type="ECO:0008006" key="3">
    <source>
        <dbReference type="Google" id="ProtNLM"/>
    </source>
</evidence>
<accession>A0ABQ6MJ49</accession>
<dbReference type="Proteomes" id="UP001165060">
    <property type="component" value="Unassembled WGS sequence"/>
</dbReference>
<evidence type="ECO:0000313" key="2">
    <source>
        <dbReference type="Proteomes" id="UP001165060"/>
    </source>
</evidence>
<name>A0ABQ6MJ49_9STRA</name>
<organism evidence="1 2">
    <name type="scientific">Tetraparma gracilis</name>
    <dbReference type="NCBI Taxonomy" id="2962635"/>
    <lineage>
        <taxon>Eukaryota</taxon>
        <taxon>Sar</taxon>
        <taxon>Stramenopiles</taxon>
        <taxon>Ochrophyta</taxon>
        <taxon>Bolidophyceae</taxon>
        <taxon>Parmales</taxon>
        <taxon>Triparmaceae</taxon>
        <taxon>Tetraparma</taxon>
    </lineage>
</organism>
<dbReference type="Gene3D" id="3.10.450.50">
    <property type="match status" value="1"/>
</dbReference>
<keyword evidence="2" id="KW-1185">Reference proteome</keyword>